<comment type="caution">
    <text evidence="2">The sequence shown here is derived from an EMBL/GenBank/DDBJ whole genome shotgun (WGS) entry which is preliminary data.</text>
</comment>
<evidence type="ECO:0000313" key="2">
    <source>
        <dbReference type="EMBL" id="MEU2125935.1"/>
    </source>
</evidence>
<gene>
    <name evidence="2" type="ORF">ABZ507_29385</name>
</gene>
<keyword evidence="3" id="KW-1185">Reference proteome</keyword>
<organism evidence="2 3">
    <name type="scientific">Nocardia niwae</name>
    <dbReference type="NCBI Taxonomy" id="626084"/>
    <lineage>
        <taxon>Bacteria</taxon>
        <taxon>Bacillati</taxon>
        <taxon>Actinomycetota</taxon>
        <taxon>Actinomycetes</taxon>
        <taxon>Mycobacteriales</taxon>
        <taxon>Nocardiaceae</taxon>
        <taxon>Nocardia</taxon>
    </lineage>
</organism>
<name>A0ABV2XJ63_9NOCA</name>
<protein>
    <submittedName>
        <fullName evidence="2">Uncharacterized protein</fullName>
    </submittedName>
</protein>
<evidence type="ECO:0000313" key="3">
    <source>
        <dbReference type="Proteomes" id="UP001550535"/>
    </source>
</evidence>
<dbReference type="EMBL" id="JBEYBR010000106">
    <property type="protein sequence ID" value="MEU2125935.1"/>
    <property type="molecule type" value="Genomic_DNA"/>
</dbReference>
<sequence>MTDESSQRSQEGDVPDPSVSDLVNSVVDAGRDLNLEIMSDSAGSLWITGRRGSPVSPPVAFMFTEDSLIEYYRSIAGDPGRGELSPWEWWMTLMSTHLYEALYKMDRIGKPCFLVIDATGFTASAADNGT</sequence>
<reference evidence="2 3" key="1">
    <citation type="submission" date="2024-06" db="EMBL/GenBank/DDBJ databases">
        <title>The Natural Products Discovery Center: Release of the First 8490 Sequenced Strains for Exploring Actinobacteria Biosynthetic Diversity.</title>
        <authorList>
            <person name="Kalkreuter E."/>
            <person name="Kautsar S.A."/>
            <person name="Yang D."/>
            <person name="Bader C.D."/>
            <person name="Teijaro C.N."/>
            <person name="Fluegel L."/>
            <person name="Davis C.M."/>
            <person name="Simpson J.R."/>
            <person name="Lauterbach L."/>
            <person name="Steele A.D."/>
            <person name="Gui C."/>
            <person name="Meng S."/>
            <person name="Li G."/>
            <person name="Viehrig K."/>
            <person name="Ye F."/>
            <person name="Su P."/>
            <person name="Kiefer A.F."/>
            <person name="Nichols A."/>
            <person name="Cepeda A.J."/>
            <person name="Yan W."/>
            <person name="Fan B."/>
            <person name="Jiang Y."/>
            <person name="Adhikari A."/>
            <person name="Zheng C.-J."/>
            <person name="Schuster L."/>
            <person name="Cowan T.M."/>
            <person name="Smanski M.J."/>
            <person name="Chevrette M.G."/>
            <person name="De Carvalho L.P.S."/>
            <person name="Shen B."/>
        </authorList>
    </citation>
    <scope>NUCLEOTIDE SEQUENCE [LARGE SCALE GENOMIC DNA]</scope>
    <source>
        <strain evidence="2 3">NPDC019434</strain>
    </source>
</reference>
<evidence type="ECO:0000256" key="1">
    <source>
        <dbReference type="SAM" id="MobiDB-lite"/>
    </source>
</evidence>
<dbReference type="Proteomes" id="UP001550535">
    <property type="component" value="Unassembled WGS sequence"/>
</dbReference>
<dbReference type="RefSeq" id="WP_357811346.1">
    <property type="nucleotide sequence ID" value="NZ_JBEYBM010000041.1"/>
</dbReference>
<proteinExistence type="predicted"/>
<accession>A0ABV2XJ63</accession>
<feature type="region of interest" description="Disordered" evidence="1">
    <location>
        <begin position="1"/>
        <end position="21"/>
    </location>
</feature>